<dbReference type="Proteomes" id="UP001523369">
    <property type="component" value="Unassembled WGS sequence"/>
</dbReference>
<protein>
    <submittedName>
        <fullName evidence="2">Uncharacterized protein</fullName>
    </submittedName>
</protein>
<evidence type="ECO:0000313" key="3">
    <source>
        <dbReference type="Proteomes" id="UP001523369"/>
    </source>
</evidence>
<evidence type="ECO:0000313" key="2">
    <source>
        <dbReference type="EMBL" id="MCO8270522.1"/>
    </source>
</evidence>
<comment type="caution">
    <text evidence="2">The sequence shown here is derived from an EMBL/GenBank/DDBJ whole genome shotgun (WGS) entry which is preliminary data.</text>
</comment>
<accession>A0ABT1DI70</accession>
<keyword evidence="1" id="KW-0732">Signal</keyword>
<organism evidence="2 3">
    <name type="scientific">Paractinoplanes aksuensis</name>
    <dbReference type="NCBI Taxonomy" id="2939490"/>
    <lineage>
        <taxon>Bacteria</taxon>
        <taxon>Bacillati</taxon>
        <taxon>Actinomycetota</taxon>
        <taxon>Actinomycetes</taxon>
        <taxon>Micromonosporales</taxon>
        <taxon>Micromonosporaceae</taxon>
        <taxon>Paractinoplanes</taxon>
    </lineage>
</organism>
<gene>
    <name evidence="2" type="ORF">M1L60_07920</name>
</gene>
<dbReference type="EMBL" id="JAMYJR010000006">
    <property type="protein sequence ID" value="MCO8270522.1"/>
    <property type="molecule type" value="Genomic_DNA"/>
</dbReference>
<feature type="signal peptide" evidence="1">
    <location>
        <begin position="1"/>
        <end position="24"/>
    </location>
</feature>
<keyword evidence="3" id="KW-1185">Reference proteome</keyword>
<dbReference type="RefSeq" id="WP_253236658.1">
    <property type="nucleotide sequence ID" value="NZ_JAMYJR010000006.1"/>
</dbReference>
<evidence type="ECO:0000256" key="1">
    <source>
        <dbReference type="SAM" id="SignalP"/>
    </source>
</evidence>
<reference evidence="2 3" key="1">
    <citation type="submission" date="2022-06" db="EMBL/GenBank/DDBJ databases">
        <title>New Species of the Genus Actinoplanes, ActinopZanes ferrugineus.</title>
        <authorList>
            <person name="Ding P."/>
        </authorList>
    </citation>
    <scope>NUCLEOTIDE SEQUENCE [LARGE SCALE GENOMIC DNA]</scope>
    <source>
        <strain evidence="2 3">TRM88003</strain>
    </source>
</reference>
<name>A0ABT1DI70_9ACTN</name>
<feature type="chain" id="PRO_5045724387" evidence="1">
    <location>
        <begin position="25"/>
        <end position="149"/>
    </location>
</feature>
<sequence>MRRLALVPIIALAATLGLAVPAQAATVVGPLHAQCRIGARLILFRSWVSYPTPNYSSFTVYRVAWGTEPSFRPSRVAISVRKTNGDSPLVRAWGASQSTLADVGATGDTGSPWGTTQYPTSTYAGVFARFYLNGRSDGACSTPVINVQP</sequence>
<proteinExistence type="predicted"/>